<dbReference type="Proteomes" id="UP001430990">
    <property type="component" value="Chromosome"/>
</dbReference>
<dbReference type="PROSITE" id="PS50943">
    <property type="entry name" value="HTH_CROC1"/>
    <property type="match status" value="1"/>
</dbReference>
<dbReference type="RefSeq" id="WP_231144671.1">
    <property type="nucleotide sequence ID" value="NZ_CP088100.1"/>
</dbReference>
<dbReference type="SMART" id="SM00530">
    <property type="entry name" value="HTH_XRE"/>
    <property type="match status" value="1"/>
</dbReference>
<feature type="region of interest" description="Disordered" evidence="4">
    <location>
        <begin position="70"/>
        <end position="93"/>
    </location>
</feature>
<keyword evidence="7" id="KW-1185">Reference proteome</keyword>
<evidence type="ECO:0000256" key="4">
    <source>
        <dbReference type="SAM" id="MobiDB-lite"/>
    </source>
</evidence>
<evidence type="ECO:0000313" key="7">
    <source>
        <dbReference type="Proteomes" id="UP001430990"/>
    </source>
</evidence>
<dbReference type="InterPro" id="IPR050807">
    <property type="entry name" value="TransReg_Diox_bact_type"/>
</dbReference>
<dbReference type="Gene3D" id="1.10.260.40">
    <property type="entry name" value="lambda repressor-like DNA-binding domains"/>
    <property type="match status" value="1"/>
</dbReference>
<dbReference type="PANTHER" id="PTHR46797">
    <property type="entry name" value="HTH-TYPE TRANSCRIPTIONAL REGULATOR"/>
    <property type="match status" value="1"/>
</dbReference>
<keyword evidence="2" id="KW-0238">DNA-binding</keyword>
<dbReference type="InterPro" id="IPR001387">
    <property type="entry name" value="Cro/C1-type_HTH"/>
</dbReference>
<dbReference type="CDD" id="cd00093">
    <property type="entry name" value="HTH_XRE"/>
    <property type="match status" value="1"/>
</dbReference>
<accession>A0ABY3QWT3</accession>
<proteinExistence type="predicted"/>
<evidence type="ECO:0000256" key="1">
    <source>
        <dbReference type="ARBA" id="ARBA00023015"/>
    </source>
</evidence>
<name>A0ABY3QWT3_9BRAD</name>
<evidence type="ECO:0000256" key="3">
    <source>
        <dbReference type="ARBA" id="ARBA00023163"/>
    </source>
</evidence>
<evidence type="ECO:0000259" key="5">
    <source>
        <dbReference type="PROSITE" id="PS50943"/>
    </source>
</evidence>
<dbReference type="Pfam" id="PF01381">
    <property type="entry name" value="HTH_3"/>
    <property type="match status" value="1"/>
</dbReference>
<keyword evidence="1" id="KW-0805">Transcription regulation</keyword>
<reference evidence="6" key="1">
    <citation type="submission" date="2021-11" db="EMBL/GenBank/DDBJ databases">
        <title>Australian commercial rhizobial inoculants.</title>
        <authorList>
            <person name="Kohlmeier M.G."/>
            <person name="O'Hara G.W."/>
            <person name="Colombi E."/>
            <person name="Ramsay J.P."/>
            <person name="Terpolilli J."/>
        </authorList>
    </citation>
    <scope>NUCLEOTIDE SEQUENCE</scope>
    <source>
        <strain evidence="6">CC829</strain>
    </source>
</reference>
<dbReference type="PANTHER" id="PTHR46797:SF23">
    <property type="entry name" value="HTH-TYPE TRANSCRIPTIONAL REGULATOR SUTR"/>
    <property type="match status" value="1"/>
</dbReference>
<feature type="domain" description="HTH cro/C1-type" evidence="5">
    <location>
        <begin position="11"/>
        <end position="65"/>
    </location>
</feature>
<feature type="compositionally biased region" description="Basic residues" evidence="4">
    <location>
        <begin position="80"/>
        <end position="93"/>
    </location>
</feature>
<protein>
    <submittedName>
        <fullName evidence="6">Helix-turn-helix domain-containing protein</fullName>
    </submittedName>
</protein>
<evidence type="ECO:0000313" key="6">
    <source>
        <dbReference type="EMBL" id="UFW90494.1"/>
    </source>
</evidence>
<organism evidence="6 7">
    <name type="scientific">Bradyrhizobium barranii</name>
    <dbReference type="NCBI Taxonomy" id="2992140"/>
    <lineage>
        <taxon>Bacteria</taxon>
        <taxon>Pseudomonadati</taxon>
        <taxon>Pseudomonadota</taxon>
        <taxon>Alphaproteobacteria</taxon>
        <taxon>Hyphomicrobiales</taxon>
        <taxon>Nitrobacteraceae</taxon>
        <taxon>Bradyrhizobium</taxon>
    </lineage>
</organism>
<sequence>MDARALVAWNVRRIRVNRGVPQEQLAYDAGIDRSYMSGIERQAENPTIDLLDRLAKALGVQLSEFFLQPPRGAATPKSLPKGRKPIRSVTKKK</sequence>
<dbReference type="SUPFAM" id="SSF47413">
    <property type="entry name" value="lambda repressor-like DNA-binding domains"/>
    <property type="match status" value="1"/>
</dbReference>
<dbReference type="InterPro" id="IPR010982">
    <property type="entry name" value="Lambda_DNA-bd_dom_sf"/>
</dbReference>
<evidence type="ECO:0000256" key="2">
    <source>
        <dbReference type="ARBA" id="ARBA00023125"/>
    </source>
</evidence>
<gene>
    <name evidence="6" type="ORF">BjapCC829_18955</name>
</gene>
<dbReference type="EMBL" id="CP088100">
    <property type="protein sequence ID" value="UFW90494.1"/>
    <property type="molecule type" value="Genomic_DNA"/>
</dbReference>
<keyword evidence="3" id="KW-0804">Transcription</keyword>